<accession>A0ABT4VXY2</accession>
<keyword evidence="12" id="KW-1185">Reference proteome</keyword>
<keyword evidence="6 9" id="KW-0865">Zymogen</keyword>
<keyword evidence="5 9" id="KW-0378">Hydrolase</keyword>
<evidence type="ECO:0000256" key="1">
    <source>
        <dbReference type="ARBA" id="ARBA00001049"/>
    </source>
</evidence>
<feature type="signal peptide" evidence="10">
    <location>
        <begin position="1"/>
        <end position="20"/>
    </location>
</feature>
<keyword evidence="9" id="KW-0317">Glutathione biosynthesis</keyword>
<dbReference type="InterPro" id="IPR000101">
    <property type="entry name" value="GGT_peptidase"/>
</dbReference>
<comment type="catalytic activity">
    <reaction evidence="2 9">
        <text>glutathione + H2O = L-cysteinylglycine + L-glutamate</text>
        <dbReference type="Rhea" id="RHEA:28807"/>
        <dbReference type="ChEBI" id="CHEBI:15377"/>
        <dbReference type="ChEBI" id="CHEBI:29985"/>
        <dbReference type="ChEBI" id="CHEBI:57925"/>
        <dbReference type="ChEBI" id="CHEBI:61694"/>
        <dbReference type="EC" id="3.4.19.13"/>
    </reaction>
</comment>
<comment type="subunit">
    <text evidence="9">This enzyme consists of two polypeptide chains, which are synthesized in precursor form from a single polypeptide.</text>
</comment>
<dbReference type="GO" id="GO:0103068">
    <property type="term" value="F:leukotriene C4 gamma-glutamyl transferase activity"/>
    <property type="evidence" value="ECO:0007669"/>
    <property type="project" value="UniProtKB-EC"/>
</dbReference>
<evidence type="ECO:0000256" key="3">
    <source>
        <dbReference type="ARBA" id="ARBA00009381"/>
    </source>
</evidence>
<dbReference type="Gene3D" id="3.60.20.40">
    <property type="match status" value="1"/>
</dbReference>
<proteinExistence type="inferred from homology"/>
<evidence type="ECO:0000256" key="4">
    <source>
        <dbReference type="ARBA" id="ARBA00022679"/>
    </source>
</evidence>
<evidence type="ECO:0000256" key="6">
    <source>
        <dbReference type="ARBA" id="ARBA00023145"/>
    </source>
</evidence>
<protein>
    <recommendedName>
        <fullName evidence="9">Glutathione hydrolase proenzyme</fullName>
        <ecNumber evidence="9">2.3.2.2</ecNumber>
        <ecNumber evidence="9">3.4.19.13</ecNumber>
    </recommendedName>
    <component>
        <recommendedName>
            <fullName evidence="9">Glutathione hydrolase large chain</fullName>
        </recommendedName>
    </component>
    <component>
        <recommendedName>
            <fullName evidence="9">Glutathione hydrolase small chain</fullName>
        </recommendedName>
    </component>
</protein>
<evidence type="ECO:0000256" key="7">
    <source>
        <dbReference type="ARBA" id="ARBA00023315"/>
    </source>
</evidence>
<dbReference type="EMBL" id="JAQIIO010000001">
    <property type="protein sequence ID" value="MDA5093116.1"/>
    <property type="molecule type" value="Genomic_DNA"/>
</dbReference>
<keyword evidence="7 9" id="KW-0012">Acyltransferase</keyword>
<evidence type="ECO:0000256" key="10">
    <source>
        <dbReference type="SAM" id="SignalP"/>
    </source>
</evidence>
<evidence type="ECO:0000256" key="2">
    <source>
        <dbReference type="ARBA" id="ARBA00001089"/>
    </source>
</evidence>
<dbReference type="InterPro" id="IPR043138">
    <property type="entry name" value="GGT_lsub"/>
</dbReference>
<evidence type="ECO:0000313" key="11">
    <source>
        <dbReference type="EMBL" id="MDA5093116.1"/>
    </source>
</evidence>
<comment type="similarity">
    <text evidence="3 9">Belongs to the gamma-glutamyltransferase family.</text>
</comment>
<dbReference type="InterPro" id="IPR043137">
    <property type="entry name" value="GGT_ssub_C"/>
</dbReference>
<dbReference type="EC" id="2.3.2.2" evidence="9"/>
<dbReference type="NCBIfam" id="TIGR00066">
    <property type="entry name" value="g_glut_trans"/>
    <property type="match status" value="1"/>
</dbReference>
<evidence type="ECO:0000313" key="12">
    <source>
        <dbReference type="Proteomes" id="UP001528040"/>
    </source>
</evidence>
<dbReference type="PRINTS" id="PR01210">
    <property type="entry name" value="GGTRANSPTASE"/>
</dbReference>
<name>A0ABT4VXY2_9RHOB</name>
<evidence type="ECO:0000256" key="9">
    <source>
        <dbReference type="RuleBase" id="RU368036"/>
    </source>
</evidence>
<dbReference type="EC" id="3.4.19.13" evidence="9"/>
<organism evidence="11 12">
    <name type="scientific">Aliiroseovarius salicola</name>
    <dbReference type="NCBI Taxonomy" id="3009082"/>
    <lineage>
        <taxon>Bacteria</taxon>
        <taxon>Pseudomonadati</taxon>
        <taxon>Pseudomonadota</taxon>
        <taxon>Alphaproteobacteria</taxon>
        <taxon>Rhodobacterales</taxon>
        <taxon>Paracoccaceae</taxon>
        <taxon>Aliiroseovarius</taxon>
    </lineage>
</organism>
<comment type="caution">
    <text evidence="11">The sequence shown here is derived from an EMBL/GenBank/DDBJ whole genome shotgun (WGS) entry which is preliminary data.</text>
</comment>
<evidence type="ECO:0000256" key="5">
    <source>
        <dbReference type="ARBA" id="ARBA00022801"/>
    </source>
</evidence>
<comment type="pathway">
    <text evidence="9">Sulfur metabolism; glutathione metabolism.</text>
</comment>
<dbReference type="Proteomes" id="UP001528040">
    <property type="component" value="Unassembled WGS sequence"/>
</dbReference>
<comment type="catalytic activity">
    <reaction evidence="1 9">
        <text>an S-substituted glutathione + H2O = an S-substituted L-cysteinylglycine + L-glutamate</text>
        <dbReference type="Rhea" id="RHEA:59468"/>
        <dbReference type="ChEBI" id="CHEBI:15377"/>
        <dbReference type="ChEBI" id="CHEBI:29985"/>
        <dbReference type="ChEBI" id="CHEBI:90779"/>
        <dbReference type="ChEBI" id="CHEBI:143103"/>
        <dbReference type="EC" id="3.4.19.13"/>
    </reaction>
</comment>
<dbReference type="PANTHER" id="PTHR43199">
    <property type="entry name" value="GLUTATHIONE HYDROLASE"/>
    <property type="match status" value="1"/>
</dbReference>
<dbReference type="Pfam" id="PF01019">
    <property type="entry name" value="G_glu_transpept"/>
    <property type="match status" value="1"/>
</dbReference>
<evidence type="ECO:0000256" key="8">
    <source>
        <dbReference type="ARBA" id="ARBA00047417"/>
    </source>
</evidence>
<feature type="chain" id="PRO_5047491290" description="Glutathione hydrolase proenzyme" evidence="10">
    <location>
        <begin position="21"/>
        <end position="597"/>
    </location>
</feature>
<keyword evidence="10" id="KW-0732">Signal</keyword>
<dbReference type="RefSeq" id="WP_271052730.1">
    <property type="nucleotide sequence ID" value="NZ_JAQIIO010000001.1"/>
</dbReference>
<dbReference type="InterPro" id="IPR029055">
    <property type="entry name" value="Ntn_hydrolases_N"/>
</dbReference>
<comment type="catalytic activity">
    <reaction evidence="8 9">
        <text>an N-terminal (5-L-glutamyl)-[peptide] + an alpha-amino acid = 5-L-glutamyl amino acid + an N-terminal L-alpha-aminoacyl-[peptide]</text>
        <dbReference type="Rhea" id="RHEA:23904"/>
        <dbReference type="Rhea" id="RHEA-COMP:9780"/>
        <dbReference type="Rhea" id="RHEA-COMP:9795"/>
        <dbReference type="ChEBI" id="CHEBI:77644"/>
        <dbReference type="ChEBI" id="CHEBI:78597"/>
        <dbReference type="ChEBI" id="CHEBI:78599"/>
        <dbReference type="ChEBI" id="CHEBI:78608"/>
        <dbReference type="EC" id="2.3.2.2"/>
    </reaction>
</comment>
<dbReference type="InterPro" id="IPR051792">
    <property type="entry name" value="GGT_bact"/>
</dbReference>
<keyword evidence="4 9" id="KW-0808">Transferase</keyword>
<sequence length="597" mass="63564">MRRWILSAAIALSATPLAVAQDTADGVAPEAKTETSRDFSGLSDAANSALKTKLSGGPTEAKDWMVAAANPLAVEAGARVLREGGTAADAMVAVQAVLGLVEPQSSGLGGGAFLVWYDAASSQLTTLDGRETAPLGADPLQFQTDDGEPKKFFDAVVGGLSVGTPGTPRLMENAHRRWGKANWASLFDDAIHLADNGFTVSPRLAQLVERDGERLQRFATTSDYFFPGGTPITAGDRLVNTRYADTLRKIAAGGSSAFYKGEIAEDIVSTVRNSSGNPGRLSAIDLALYRVIERPPVCAAYRNHDVCGMGPPSSGALTVGQILGMLDEYDLGALGPRNPTAWRLIGDASRLAFADRGRYIADVNFVPVPVDGLVAEEYLSQRAELLSGDDALPEVAPGNPEWEHALLYADDESIEFPSTSHISIVDSYGNALAMTTTIENAFGSRLMVRGFLLNNELTDFSFRTHQNGIPIANRVEPGKRPRSSMAPTIVMKDDKPVLVIGSPGGSRIIGYVATTIIAHLDWKMDVQQALSMPHLVNRFGTYDLEAGTWAEELEGPLIDMGFEVGKRSLNSGLHAIAIGETLRGGADPRREGIALGE</sequence>
<gene>
    <name evidence="11" type="primary">ggt</name>
    <name evidence="11" type="ORF">O2N63_03355</name>
</gene>
<dbReference type="SUPFAM" id="SSF56235">
    <property type="entry name" value="N-terminal nucleophile aminohydrolases (Ntn hydrolases)"/>
    <property type="match status" value="1"/>
</dbReference>
<dbReference type="Gene3D" id="1.10.246.130">
    <property type="match status" value="1"/>
</dbReference>
<reference evidence="11 12" key="1">
    <citation type="submission" date="2023-01" db="EMBL/GenBank/DDBJ databases">
        <authorList>
            <person name="Yoon J.-W."/>
        </authorList>
    </citation>
    <scope>NUCLEOTIDE SEQUENCE [LARGE SCALE GENOMIC DNA]</scope>
    <source>
        <strain evidence="11 12">KMU-50</strain>
    </source>
</reference>
<dbReference type="PANTHER" id="PTHR43199:SF1">
    <property type="entry name" value="GLUTATHIONE HYDROLASE PROENZYME"/>
    <property type="match status" value="1"/>
</dbReference>
<comment type="PTM">
    <text evidence="9">Cleaved by autocatalysis into a large and a small subunit.</text>
</comment>